<gene>
    <name evidence="1" type="ORF">E2C01_031202</name>
</gene>
<evidence type="ECO:0000313" key="1">
    <source>
        <dbReference type="EMBL" id="MPC37712.1"/>
    </source>
</evidence>
<dbReference type="Proteomes" id="UP000324222">
    <property type="component" value="Unassembled WGS sequence"/>
</dbReference>
<comment type="caution">
    <text evidence="1">The sequence shown here is derived from an EMBL/GenBank/DDBJ whole genome shotgun (WGS) entry which is preliminary data.</text>
</comment>
<protein>
    <submittedName>
        <fullName evidence="1">Uncharacterized protein</fullName>
    </submittedName>
</protein>
<dbReference type="AlphaFoldDB" id="A0A5B7ETV9"/>
<evidence type="ECO:0000313" key="2">
    <source>
        <dbReference type="Proteomes" id="UP000324222"/>
    </source>
</evidence>
<proteinExistence type="predicted"/>
<reference evidence="1 2" key="1">
    <citation type="submission" date="2019-05" db="EMBL/GenBank/DDBJ databases">
        <title>Another draft genome of Portunus trituberculatus and its Hox gene families provides insights of decapod evolution.</title>
        <authorList>
            <person name="Jeong J.-H."/>
            <person name="Song I."/>
            <person name="Kim S."/>
            <person name="Choi T."/>
            <person name="Kim D."/>
            <person name="Ryu S."/>
            <person name="Kim W."/>
        </authorList>
    </citation>
    <scope>NUCLEOTIDE SEQUENCE [LARGE SCALE GENOMIC DNA]</scope>
    <source>
        <tissue evidence="1">Muscle</tissue>
    </source>
</reference>
<name>A0A5B7ETV9_PORTR</name>
<sequence length="66" mass="7421">MVMAVIERSAFGCDIETKLCMSQGVLCVCMYVVVRKYKFRPAFHALVHPSLPLTSPARPALHHHLL</sequence>
<dbReference type="EMBL" id="VSRR010003862">
    <property type="protein sequence ID" value="MPC37712.1"/>
    <property type="molecule type" value="Genomic_DNA"/>
</dbReference>
<keyword evidence="2" id="KW-1185">Reference proteome</keyword>
<organism evidence="1 2">
    <name type="scientific">Portunus trituberculatus</name>
    <name type="common">Swimming crab</name>
    <name type="synonym">Neptunus trituberculatus</name>
    <dbReference type="NCBI Taxonomy" id="210409"/>
    <lineage>
        <taxon>Eukaryota</taxon>
        <taxon>Metazoa</taxon>
        <taxon>Ecdysozoa</taxon>
        <taxon>Arthropoda</taxon>
        <taxon>Crustacea</taxon>
        <taxon>Multicrustacea</taxon>
        <taxon>Malacostraca</taxon>
        <taxon>Eumalacostraca</taxon>
        <taxon>Eucarida</taxon>
        <taxon>Decapoda</taxon>
        <taxon>Pleocyemata</taxon>
        <taxon>Brachyura</taxon>
        <taxon>Eubrachyura</taxon>
        <taxon>Portunoidea</taxon>
        <taxon>Portunidae</taxon>
        <taxon>Portuninae</taxon>
        <taxon>Portunus</taxon>
    </lineage>
</organism>
<accession>A0A5B7ETV9</accession>